<feature type="region of interest" description="Disordered" evidence="7">
    <location>
        <begin position="73"/>
        <end position="121"/>
    </location>
</feature>
<sequence>MSEPTQQRRRRRPAISCTLCRRRKIRCNRESPCSNCIRSRIETCVYDNPAILPPVYVPQHESSRPLVHLDLPVSQETNDHGGSTASPYSAGSTTSSQPSRQSAGGSLAASSTLASHLSTRNAEVESLKNRIRLLESQLANTSLGSAGVPSPSSREPLNHSIETMSSELAGTFHVQRESRLSDQPTVSRTRIVHKTRVLGQSHWVNGCAQFKDIFTIIEPVIRGKAAKAAVNLERCKSLARFIKANRCPSWPTPPRGPETLPSKEVADKLVNCYLKTIETVYRILHVPSFRRDYEAVWTRTDNSLSGSHDNAFMVQLKLVLALGAVSYDDRFSLRTSALQWIYEAQTYVSEPEFKPRLNIQFLQTHLLVLIAREMSGMGGDLVWISAGSLLRTALYMGLHRDPAHLPKRGLFDREMHRRMWNSIIEVALSGSMSSGGPPLISLEDFDTAPPGNYDDEQLVTAKDVEQQQQQPVPKLEGDYTQTSVALALRKTFPLRLAIAKFLNDLISRGTYEETLRLDADLRAAYKVLCRTLQRCRESSGSGRGPSQFTSRWVDFQMHRYLSALHVPFFGSALRETAYAFSRKVVVETALKIWHAAYPSPSIVTATTTTTSSTVASNTATSSLTTTNGNREEEEEEEDIFARLTVCGAGFIRTVPYQSTLVIAAEIRTQLQEESTCLGPVPLRPDLLSVVEDARRWTMMCHHAGETNVKGFLLTSLVAAQVRGLMAGLTKDEFPIFILRAVEEAEEEVLPLFEERAANAAAARVGAGQQQQEIGVGGGDELLDWVGGGLDDSNSGGNNNTPSSVADLLLDNWGFMYDQCQMPDVMFNPGGGGGEEGGGMMNMEPGIMDWAFSNDDS</sequence>
<evidence type="ECO:0000313" key="10">
    <source>
        <dbReference type="Proteomes" id="UP001283341"/>
    </source>
</evidence>
<keyword evidence="10" id="KW-1185">Reference proteome</keyword>
<evidence type="ECO:0000256" key="3">
    <source>
        <dbReference type="ARBA" id="ARBA00023015"/>
    </source>
</evidence>
<dbReference type="CDD" id="cd00067">
    <property type="entry name" value="GAL4"/>
    <property type="match status" value="1"/>
</dbReference>
<dbReference type="SMART" id="SM00906">
    <property type="entry name" value="Fungal_trans"/>
    <property type="match status" value="1"/>
</dbReference>
<accession>A0AAE0HTZ0</accession>
<dbReference type="InterPro" id="IPR051430">
    <property type="entry name" value="Fungal_TF_Env_Response"/>
</dbReference>
<dbReference type="Pfam" id="PF00172">
    <property type="entry name" value="Zn_clus"/>
    <property type="match status" value="1"/>
</dbReference>
<dbReference type="Proteomes" id="UP001283341">
    <property type="component" value="Unassembled WGS sequence"/>
</dbReference>
<dbReference type="GO" id="GO:0006351">
    <property type="term" value="P:DNA-templated transcription"/>
    <property type="evidence" value="ECO:0007669"/>
    <property type="project" value="InterPro"/>
</dbReference>
<proteinExistence type="predicted"/>
<dbReference type="Gene3D" id="4.10.240.10">
    <property type="entry name" value="Zn(2)-C6 fungal-type DNA-binding domain"/>
    <property type="match status" value="1"/>
</dbReference>
<keyword evidence="2" id="KW-0862">Zinc</keyword>
<dbReference type="GO" id="GO:0008270">
    <property type="term" value="F:zinc ion binding"/>
    <property type="evidence" value="ECO:0007669"/>
    <property type="project" value="InterPro"/>
</dbReference>
<evidence type="ECO:0000313" key="9">
    <source>
        <dbReference type="EMBL" id="KAK3312850.1"/>
    </source>
</evidence>
<dbReference type="PROSITE" id="PS00463">
    <property type="entry name" value="ZN2_CY6_FUNGAL_1"/>
    <property type="match status" value="1"/>
</dbReference>
<dbReference type="EMBL" id="JAUEDM010000008">
    <property type="protein sequence ID" value="KAK3312850.1"/>
    <property type="molecule type" value="Genomic_DNA"/>
</dbReference>
<dbReference type="GO" id="GO:0001228">
    <property type="term" value="F:DNA-binding transcription activator activity, RNA polymerase II-specific"/>
    <property type="evidence" value="ECO:0007669"/>
    <property type="project" value="TreeGrafter"/>
</dbReference>
<keyword evidence="3" id="KW-0805">Transcription regulation</keyword>
<dbReference type="PANTHER" id="PTHR31944:SF131">
    <property type="entry name" value="HEME-RESPONSIVE ZINC FINGER TRANSCRIPTION FACTOR HAP1"/>
    <property type="match status" value="1"/>
</dbReference>
<organism evidence="9 10">
    <name type="scientific">Apodospora peruviana</name>
    <dbReference type="NCBI Taxonomy" id="516989"/>
    <lineage>
        <taxon>Eukaryota</taxon>
        <taxon>Fungi</taxon>
        <taxon>Dikarya</taxon>
        <taxon>Ascomycota</taxon>
        <taxon>Pezizomycotina</taxon>
        <taxon>Sordariomycetes</taxon>
        <taxon>Sordariomycetidae</taxon>
        <taxon>Sordariales</taxon>
        <taxon>Lasiosphaeriaceae</taxon>
        <taxon>Apodospora</taxon>
    </lineage>
</organism>
<dbReference type="PROSITE" id="PS50048">
    <property type="entry name" value="ZN2_CY6_FUNGAL_2"/>
    <property type="match status" value="1"/>
</dbReference>
<reference evidence="9" key="2">
    <citation type="submission" date="2023-06" db="EMBL/GenBank/DDBJ databases">
        <authorList>
            <consortium name="Lawrence Berkeley National Laboratory"/>
            <person name="Haridas S."/>
            <person name="Hensen N."/>
            <person name="Bonometti L."/>
            <person name="Westerberg I."/>
            <person name="Brannstrom I.O."/>
            <person name="Guillou S."/>
            <person name="Cros-Aarteil S."/>
            <person name="Calhoun S."/>
            <person name="Kuo A."/>
            <person name="Mondo S."/>
            <person name="Pangilinan J."/>
            <person name="Riley R."/>
            <person name="Labutti K."/>
            <person name="Andreopoulos B."/>
            <person name="Lipzen A."/>
            <person name="Chen C."/>
            <person name="Yanf M."/>
            <person name="Daum C."/>
            <person name="Ng V."/>
            <person name="Clum A."/>
            <person name="Steindorff A."/>
            <person name="Ohm R."/>
            <person name="Martin F."/>
            <person name="Silar P."/>
            <person name="Natvig D."/>
            <person name="Lalanne C."/>
            <person name="Gautier V."/>
            <person name="Ament-Velasquez S.L."/>
            <person name="Kruys A."/>
            <person name="Hutchinson M.I."/>
            <person name="Powell A.J."/>
            <person name="Barry K."/>
            <person name="Miller A.N."/>
            <person name="Grigoriev I.V."/>
            <person name="Debuchy R."/>
            <person name="Gladieux P."/>
            <person name="Thoren M.H."/>
            <person name="Johannesson H."/>
        </authorList>
    </citation>
    <scope>NUCLEOTIDE SEQUENCE</scope>
    <source>
        <strain evidence="9">CBS 118394</strain>
    </source>
</reference>
<feature type="region of interest" description="Disordered" evidence="7">
    <location>
        <begin position="608"/>
        <end position="636"/>
    </location>
</feature>
<evidence type="ECO:0000256" key="2">
    <source>
        <dbReference type="ARBA" id="ARBA00022833"/>
    </source>
</evidence>
<protein>
    <recommendedName>
        <fullName evidence="8">Zn(2)-C6 fungal-type domain-containing protein</fullName>
    </recommendedName>
</protein>
<dbReference type="PANTHER" id="PTHR31944">
    <property type="entry name" value="HEME-RESPONSIVE ZINC FINGER TRANSCRIPTION FACTOR HAP1"/>
    <property type="match status" value="1"/>
</dbReference>
<feature type="compositionally biased region" description="Low complexity" evidence="7">
    <location>
        <begin position="608"/>
        <end position="626"/>
    </location>
</feature>
<gene>
    <name evidence="9" type="ORF">B0H66DRAFT_524324</name>
</gene>
<dbReference type="CDD" id="cd12148">
    <property type="entry name" value="fungal_TF_MHR"/>
    <property type="match status" value="1"/>
</dbReference>
<dbReference type="InterPro" id="IPR036864">
    <property type="entry name" value="Zn2-C6_fun-type_DNA-bd_sf"/>
</dbReference>
<dbReference type="InterPro" id="IPR007219">
    <property type="entry name" value="XnlR_reg_dom"/>
</dbReference>
<feature type="domain" description="Zn(2)-C6 fungal-type" evidence="8">
    <location>
        <begin position="16"/>
        <end position="46"/>
    </location>
</feature>
<name>A0AAE0HTZ0_9PEZI</name>
<keyword evidence="6" id="KW-0539">Nucleus</keyword>
<dbReference type="SUPFAM" id="SSF57701">
    <property type="entry name" value="Zn2/Cys6 DNA-binding domain"/>
    <property type="match status" value="1"/>
</dbReference>
<reference evidence="9" key="1">
    <citation type="journal article" date="2023" name="Mol. Phylogenet. Evol.">
        <title>Genome-scale phylogeny and comparative genomics of the fungal order Sordariales.</title>
        <authorList>
            <person name="Hensen N."/>
            <person name="Bonometti L."/>
            <person name="Westerberg I."/>
            <person name="Brannstrom I.O."/>
            <person name="Guillou S."/>
            <person name="Cros-Aarteil S."/>
            <person name="Calhoun S."/>
            <person name="Haridas S."/>
            <person name="Kuo A."/>
            <person name="Mondo S."/>
            <person name="Pangilinan J."/>
            <person name="Riley R."/>
            <person name="LaButti K."/>
            <person name="Andreopoulos B."/>
            <person name="Lipzen A."/>
            <person name="Chen C."/>
            <person name="Yan M."/>
            <person name="Daum C."/>
            <person name="Ng V."/>
            <person name="Clum A."/>
            <person name="Steindorff A."/>
            <person name="Ohm R.A."/>
            <person name="Martin F."/>
            <person name="Silar P."/>
            <person name="Natvig D.O."/>
            <person name="Lalanne C."/>
            <person name="Gautier V."/>
            <person name="Ament-Velasquez S.L."/>
            <person name="Kruys A."/>
            <person name="Hutchinson M.I."/>
            <person name="Powell A.J."/>
            <person name="Barry K."/>
            <person name="Miller A.N."/>
            <person name="Grigoriev I.V."/>
            <person name="Debuchy R."/>
            <person name="Gladieux P."/>
            <person name="Hiltunen Thoren M."/>
            <person name="Johannesson H."/>
        </authorList>
    </citation>
    <scope>NUCLEOTIDE SEQUENCE</scope>
    <source>
        <strain evidence="9">CBS 118394</strain>
    </source>
</reference>
<evidence type="ECO:0000256" key="4">
    <source>
        <dbReference type="ARBA" id="ARBA00023125"/>
    </source>
</evidence>
<keyword evidence="1" id="KW-0479">Metal-binding</keyword>
<evidence type="ECO:0000259" key="8">
    <source>
        <dbReference type="PROSITE" id="PS50048"/>
    </source>
</evidence>
<dbReference type="SMART" id="SM00066">
    <property type="entry name" value="GAL4"/>
    <property type="match status" value="1"/>
</dbReference>
<dbReference type="GO" id="GO:0000978">
    <property type="term" value="F:RNA polymerase II cis-regulatory region sequence-specific DNA binding"/>
    <property type="evidence" value="ECO:0007669"/>
    <property type="project" value="TreeGrafter"/>
</dbReference>
<evidence type="ECO:0000256" key="7">
    <source>
        <dbReference type="SAM" id="MobiDB-lite"/>
    </source>
</evidence>
<feature type="compositionally biased region" description="Low complexity" evidence="7">
    <location>
        <begin position="102"/>
        <end position="119"/>
    </location>
</feature>
<evidence type="ECO:0000256" key="1">
    <source>
        <dbReference type="ARBA" id="ARBA00022723"/>
    </source>
</evidence>
<evidence type="ECO:0000256" key="5">
    <source>
        <dbReference type="ARBA" id="ARBA00023163"/>
    </source>
</evidence>
<dbReference type="Pfam" id="PF04082">
    <property type="entry name" value="Fungal_trans"/>
    <property type="match status" value="1"/>
</dbReference>
<dbReference type="GO" id="GO:0005634">
    <property type="term" value="C:nucleus"/>
    <property type="evidence" value="ECO:0007669"/>
    <property type="project" value="TreeGrafter"/>
</dbReference>
<dbReference type="InterPro" id="IPR001138">
    <property type="entry name" value="Zn2Cys6_DnaBD"/>
</dbReference>
<evidence type="ECO:0000256" key="6">
    <source>
        <dbReference type="ARBA" id="ARBA00023242"/>
    </source>
</evidence>
<keyword evidence="5" id="KW-0804">Transcription</keyword>
<keyword evidence="4" id="KW-0238">DNA-binding</keyword>
<comment type="caution">
    <text evidence="9">The sequence shown here is derived from an EMBL/GenBank/DDBJ whole genome shotgun (WGS) entry which is preliminary data.</text>
</comment>
<dbReference type="AlphaFoldDB" id="A0AAE0HTZ0"/>
<feature type="compositionally biased region" description="Polar residues" evidence="7">
    <location>
        <begin position="74"/>
        <end position="101"/>
    </location>
</feature>